<dbReference type="Pfam" id="PF01584">
    <property type="entry name" value="CheW"/>
    <property type="match status" value="1"/>
</dbReference>
<organism evidence="2 3">
    <name type="scientific">Candidatus Magnetaquiglobus chichijimensis</name>
    <dbReference type="NCBI Taxonomy" id="3141448"/>
    <lineage>
        <taxon>Bacteria</taxon>
        <taxon>Pseudomonadati</taxon>
        <taxon>Pseudomonadota</taxon>
        <taxon>Magnetococcia</taxon>
        <taxon>Magnetococcales</taxon>
        <taxon>Candidatus Magnetaquicoccaceae</taxon>
        <taxon>Candidatus Magnetaquiglobus</taxon>
    </lineage>
</organism>
<evidence type="ECO:0000259" key="1">
    <source>
        <dbReference type="PROSITE" id="PS50851"/>
    </source>
</evidence>
<name>A0ABQ0C8E5_9PROT</name>
<dbReference type="InterPro" id="IPR002545">
    <property type="entry name" value="CheW-lke_dom"/>
</dbReference>
<reference evidence="2 3" key="1">
    <citation type="submission" date="2024-09" db="EMBL/GenBank/DDBJ databases">
        <title>Draft genome sequence of Candidatus Magnetaquicoccaceae bacterium FCR-1.</title>
        <authorList>
            <person name="Shimoshige H."/>
            <person name="Shimamura S."/>
            <person name="Taoka A."/>
            <person name="Kobayashi H."/>
            <person name="Maekawa T."/>
        </authorList>
    </citation>
    <scope>NUCLEOTIDE SEQUENCE [LARGE SCALE GENOMIC DNA]</scope>
    <source>
        <strain evidence="2 3">FCR-1</strain>
    </source>
</reference>
<accession>A0ABQ0C8E5</accession>
<feature type="domain" description="CheW-like" evidence="1">
    <location>
        <begin position="26"/>
        <end position="168"/>
    </location>
</feature>
<dbReference type="Proteomes" id="UP001628193">
    <property type="component" value="Unassembled WGS sequence"/>
</dbReference>
<dbReference type="PANTHER" id="PTHR22617">
    <property type="entry name" value="CHEMOTAXIS SENSOR HISTIDINE KINASE-RELATED"/>
    <property type="match status" value="1"/>
</dbReference>
<dbReference type="RefSeq" id="WP_420904870.1">
    <property type="nucleotide sequence ID" value="NZ_BAAFGK010000004.1"/>
</dbReference>
<dbReference type="InterPro" id="IPR039315">
    <property type="entry name" value="CheW"/>
</dbReference>
<dbReference type="InterPro" id="IPR036061">
    <property type="entry name" value="CheW-like_dom_sf"/>
</dbReference>
<dbReference type="SUPFAM" id="SSF50341">
    <property type="entry name" value="CheW-like"/>
    <property type="match status" value="1"/>
</dbReference>
<gene>
    <name evidence="2" type="ORF">SIID45300_01488</name>
</gene>
<dbReference type="Gene3D" id="2.40.50.180">
    <property type="entry name" value="CheA-289, Domain 4"/>
    <property type="match status" value="1"/>
</dbReference>
<protein>
    <recommendedName>
        <fullName evidence="1">CheW-like domain-containing protein</fullName>
    </recommendedName>
</protein>
<dbReference type="PANTHER" id="PTHR22617:SF23">
    <property type="entry name" value="CHEMOTAXIS PROTEIN CHEW"/>
    <property type="match status" value="1"/>
</dbReference>
<dbReference type="EMBL" id="BAAFGK010000004">
    <property type="protein sequence ID" value="GAB0057165.1"/>
    <property type="molecule type" value="Genomic_DNA"/>
</dbReference>
<keyword evidence="3" id="KW-1185">Reference proteome</keyword>
<proteinExistence type="predicted"/>
<comment type="caution">
    <text evidence="2">The sequence shown here is derived from an EMBL/GenBank/DDBJ whole genome shotgun (WGS) entry which is preliminary data.</text>
</comment>
<evidence type="ECO:0000313" key="3">
    <source>
        <dbReference type="Proteomes" id="UP001628193"/>
    </source>
</evidence>
<evidence type="ECO:0000313" key="2">
    <source>
        <dbReference type="EMBL" id="GAB0057165.1"/>
    </source>
</evidence>
<dbReference type="SMART" id="SM00260">
    <property type="entry name" value="CheW"/>
    <property type="match status" value="1"/>
</dbReference>
<sequence length="171" mass="18767">MQPTLDEMLAQPRPSRDAIVSVDEETSKWVIFELAGERFGFQGERVREILARARVFFVPGCPPSMEGVINVRGDIETVIRPHALLQLPEGREEPGRASTILIGRGDGITSGIRVDRVVDLLDLPQSAIQPLPVTLPEAWRSLAVGVTRHDERAVTLLDLVLLLAAYARGLG</sequence>
<dbReference type="PROSITE" id="PS50851">
    <property type="entry name" value="CHEW"/>
    <property type="match status" value="1"/>
</dbReference>
<dbReference type="Gene3D" id="2.30.30.40">
    <property type="entry name" value="SH3 Domains"/>
    <property type="match status" value="1"/>
</dbReference>